<evidence type="ECO:0000313" key="12">
    <source>
        <dbReference type="EMBL" id="CAH0532265.1"/>
    </source>
</evidence>
<protein>
    <recommendedName>
        <fullName evidence="9">Sec-independent protein translocase protein TatB</fullName>
    </recommendedName>
</protein>
<dbReference type="RefSeq" id="WP_354004713.1">
    <property type="nucleotide sequence ID" value="NZ_CAKLDI010000001.1"/>
</dbReference>
<evidence type="ECO:0000256" key="8">
    <source>
        <dbReference type="ARBA" id="ARBA00023136"/>
    </source>
</evidence>
<evidence type="ECO:0000256" key="5">
    <source>
        <dbReference type="ARBA" id="ARBA00022927"/>
    </source>
</evidence>
<evidence type="ECO:0000256" key="2">
    <source>
        <dbReference type="ARBA" id="ARBA00022448"/>
    </source>
</evidence>
<organism evidence="12 13">
    <name type="scientific">Vibrio stylophorae</name>
    <dbReference type="NCBI Taxonomy" id="659351"/>
    <lineage>
        <taxon>Bacteria</taxon>
        <taxon>Pseudomonadati</taxon>
        <taxon>Pseudomonadota</taxon>
        <taxon>Gammaproteobacteria</taxon>
        <taxon>Vibrionales</taxon>
        <taxon>Vibrionaceae</taxon>
        <taxon>Vibrio</taxon>
    </lineage>
</organism>
<accession>A0ABM8ZQA7</accession>
<evidence type="ECO:0000256" key="3">
    <source>
        <dbReference type="ARBA" id="ARBA00022475"/>
    </source>
</evidence>
<evidence type="ECO:0000256" key="9">
    <source>
        <dbReference type="HAMAP-Rule" id="MF_00237"/>
    </source>
</evidence>
<name>A0ABM8ZQA7_9VIBR</name>
<keyword evidence="2 9" id="KW-0813">Transport</keyword>
<dbReference type="InterPro" id="IPR018448">
    <property type="entry name" value="TatB"/>
</dbReference>
<comment type="subunit">
    <text evidence="9">The Tat system comprises two distinct complexes: a TatABC complex, containing multiple copies of TatA, TatB and TatC subunits, and a separate TatA complex, containing only TatA subunits. Substrates initially bind to the TatABC complex, which probably triggers association of the separate TatA complex to form the active translocon.</text>
</comment>
<evidence type="ECO:0000256" key="1">
    <source>
        <dbReference type="ARBA" id="ARBA00004167"/>
    </source>
</evidence>
<dbReference type="Gene3D" id="1.20.5.3310">
    <property type="match status" value="1"/>
</dbReference>
<evidence type="ECO:0000256" key="7">
    <source>
        <dbReference type="ARBA" id="ARBA00023010"/>
    </source>
</evidence>
<keyword evidence="4 9" id="KW-0812">Transmembrane</keyword>
<comment type="function">
    <text evidence="9">Part of the twin-arginine translocation (Tat) system that transports large folded proteins containing a characteristic twin-arginine motif in their signal peptide across membranes. Together with TatC, TatB is part of a receptor directly interacting with Tat signal peptides. TatB may form an oligomeric binding site that transiently accommodates folded Tat precursor proteins before their translocation.</text>
</comment>
<evidence type="ECO:0000256" key="11">
    <source>
        <dbReference type="SAM" id="Phobius"/>
    </source>
</evidence>
<feature type="compositionally biased region" description="Polar residues" evidence="10">
    <location>
        <begin position="108"/>
        <end position="124"/>
    </location>
</feature>
<dbReference type="PANTHER" id="PTHR33162:SF1">
    <property type="entry name" value="SEC-INDEPENDENT PROTEIN TRANSLOCASE PROTEIN TATA, CHLOROPLASTIC"/>
    <property type="match status" value="1"/>
</dbReference>
<keyword evidence="6 9" id="KW-1133">Transmembrane helix</keyword>
<dbReference type="PRINTS" id="PR01506">
    <property type="entry name" value="TATBPROTEIN"/>
</dbReference>
<gene>
    <name evidence="9 12" type="primary">tatB</name>
    <name evidence="12" type="ORF">VST7929_00077</name>
</gene>
<keyword evidence="13" id="KW-1185">Reference proteome</keyword>
<dbReference type="InterPro" id="IPR003369">
    <property type="entry name" value="TatA/B/E"/>
</dbReference>
<dbReference type="HAMAP" id="MF_00237">
    <property type="entry name" value="TatB"/>
    <property type="match status" value="1"/>
</dbReference>
<comment type="subcellular location">
    <subcellularLocation>
        <location evidence="9">Cell membrane</location>
        <topology evidence="9">Single-pass membrane protein</topology>
    </subcellularLocation>
    <subcellularLocation>
        <location evidence="1">Membrane</location>
        <topology evidence="1">Single-pass membrane protein</topology>
    </subcellularLocation>
</comment>
<dbReference type="Proteomes" id="UP000838672">
    <property type="component" value="Unassembled WGS sequence"/>
</dbReference>
<evidence type="ECO:0000313" key="13">
    <source>
        <dbReference type="Proteomes" id="UP000838672"/>
    </source>
</evidence>
<evidence type="ECO:0000256" key="10">
    <source>
        <dbReference type="SAM" id="MobiDB-lite"/>
    </source>
</evidence>
<keyword evidence="5 9" id="KW-0653">Protein transport</keyword>
<keyword evidence="8 9" id="KW-0472">Membrane</keyword>
<feature type="compositionally biased region" description="Low complexity" evidence="10">
    <location>
        <begin position="125"/>
        <end position="135"/>
    </location>
</feature>
<reference evidence="12" key="1">
    <citation type="submission" date="2021-11" db="EMBL/GenBank/DDBJ databases">
        <authorList>
            <person name="Rodrigo-Torres L."/>
            <person name="Arahal R. D."/>
            <person name="Lucena T."/>
        </authorList>
    </citation>
    <scope>NUCLEOTIDE SEQUENCE</scope>
    <source>
        <strain evidence="12">CECT 7929</strain>
    </source>
</reference>
<sequence>MFDIGFWELLLIAIIGLVVLGPQRLPIALHTVARWVGAVRRTIDTVKDELDQELKLEKLRQDLKEAEERGLKNLSPDLQTSLDELKAAAKAVQQPFSDADEAVKRESQAMNDELQSVTRESAPTSVESKSSAVKSESVDSKGERHE</sequence>
<dbReference type="Pfam" id="PF02416">
    <property type="entry name" value="TatA_B_E"/>
    <property type="match status" value="1"/>
</dbReference>
<evidence type="ECO:0000256" key="4">
    <source>
        <dbReference type="ARBA" id="ARBA00022692"/>
    </source>
</evidence>
<keyword evidence="7 9" id="KW-0811">Translocation</keyword>
<comment type="caution">
    <text evidence="12">The sequence shown here is derived from an EMBL/GenBank/DDBJ whole genome shotgun (WGS) entry which is preliminary data.</text>
</comment>
<dbReference type="PANTHER" id="PTHR33162">
    <property type="entry name" value="SEC-INDEPENDENT PROTEIN TRANSLOCASE PROTEIN TATA, CHLOROPLASTIC"/>
    <property type="match status" value="1"/>
</dbReference>
<evidence type="ECO:0000256" key="6">
    <source>
        <dbReference type="ARBA" id="ARBA00022989"/>
    </source>
</evidence>
<feature type="region of interest" description="Disordered" evidence="10">
    <location>
        <begin position="96"/>
        <end position="146"/>
    </location>
</feature>
<dbReference type="EMBL" id="CAKLDI010000001">
    <property type="protein sequence ID" value="CAH0532265.1"/>
    <property type="molecule type" value="Genomic_DNA"/>
</dbReference>
<dbReference type="NCBIfam" id="TIGR01410">
    <property type="entry name" value="tatB"/>
    <property type="match status" value="1"/>
</dbReference>
<feature type="compositionally biased region" description="Basic and acidic residues" evidence="10">
    <location>
        <begin position="136"/>
        <end position="146"/>
    </location>
</feature>
<feature type="transmembrane region" description="Helical" evidence="11">
    <location>
        <begin position="6"/>
        <end position="25"/>
    </location>
</feature>
<keyword evidence="3 9" id="KW-1003">Cell membrane</keyword>
<proteinExistence type="inferred from homology"/>
<comment type="similarity">
    <text evidence="9">Belongs to the TatB family.</text>
</comment>